<dbReference type="AlphaFoldDB" id="A0A166V4S7"/>
<dbReference type="Gene3D" id="3.30.710.10">
    <property type="entry name" value="Potassium Channel Kv1.1, Chain A"/>
    <property type="match status" value="1"/>
</dbReference>
<evidence type="ECO:0000313" key="3">
    <source>
        <dbReference type="Proteomes" id="UP000078544"/>
    </source>
</evidence>
<gene>
    <name evidence="2" type="ORF">AAL_00733</name>
</gene>
<protein>
    <submittedName>
        <fullName evidence="2">BTB/POZ fold protein</fullName>
    </submittedName>
</protein>
<accession>A0A166V4S7</accession>
<name>A0A166V4S7_9HYPO</name>
<keyword evidence="3" id="KW-1185">Reference proteome</keyword>
<dbReference type="Pfam" id="PF00651">
    <property type="entry name" value="BTB"/>
    <property type="match status" value="1"/>
</dbReference>
<reference evidence="2 3" key="1">
    <citation type="journal article" date="2016" name="Genome Biol. Evol.">
        <title>Divergent and convergent evolution of fungal pathogenicity.</title>
        <authorList>
            <person name="Shang Y."/>
            <person name="Xiao G."/>
            <person name="Zheng P."/>
            <person name="Cen K."/>
            <person name="Zhan S."/>
            <person name="Wang C."/>
        </authorList>
    </citation>
    <scope>NUCLEOTIDE SEQUENCE [LARGE SCALE GENOMIC DNA]</scope>
    <source>
        <strain evidence="2 3">RCEF 2490</strain>
    </source>
</reference>
<dbReference type="Proteomes" id="UP000078544">
    <property type="component" value="Unassembled WGS sequence"/>
</dbReference>
<dbReference type="InterPro" id="IPR011333">
    <property type="entry name" value="SKP1/BTB/POZ_sf"/>
</dbReference>
<dbReference type="PANTHER" id="PTHR47843:SF5">
    <property type="entry name" value="BTB_POZ DOMAIN PROTEIN"/>
    <property type="match status" value="1"/>
</dbReference>
<organism evidence="2 3">
    <name type="scientific">Moelleriella libera RCEF 2490</name>
    <dbReference type="NCBI Taxonomy" id="1081109"/>
    <lineage>
        <taxon>Eukaryota</taxon>
        <taxon>Fungi</taxon>
        <taxon>Dikarya</taxon>
        <taxon>Ascomycota</taxon>
        <taxon>Pezizomycotina</taxon>
        <taxon>Sordariomycetes</taxon>
        <taxon>Hypocreomycetidae</taxon>
        <taxon>Hypocreales</taxon>
        <taxon>Clavicipitaceae</taxon>
        <taxon>Moelleriella</taxon>
    </lineage>
</organism>
<dbReference type="STRING" id="1081109.A0A166V4S7"/>
<dbReference type="SMART" id="SM00225">
    <property type="entry name" value="BTB"/>
    <property type="match status" value="1"/>
</dbReference>
<dbReference type="PROSITE" id="PS50097">
    <property type="entry name" value="BTB"/>
    <property type="match status" value="1"/>
</dbReference>
<evidence type="ECO:0000259" key="1">
    <source>
        <dbReference type="PROSITE" id="PS50097"/>
    </source>
</evidence>
<feature type="domain" description="BTB" evidence="1">
    <location>
        <begin position="40"/>
        <end position="106"/>
    </location>
</feature>
<dbReference type="CDD" id="cd18186">
    <property type="entry name" value="BTB_POZ_ZBTB_KLHL-like"/>
    <property type="match status" value="1"/>
</dbReference>
<dbReference type="EMBL" id="AZGY01000001">
    <property type="protein sequence ID" value="OAA33268.1"/>
    <property type="molecule type" value="Genomic_DNA"/>
</dbReference>
<proteinExistence type="predicted"/>
<comment type="caution">
    <text evidence="2">The sequence shown here is derived from an EMBL/GenBank/DDBJ whole genome shotgun (WGS) entry which is preliminary data.</text>
</comment>
<dbReference type="SUPFAM" id="SSF54695">
    <property type="entry name" value="POZ domain"/>
    <property type="match status" value="1"/>
</dbReference>
<sequence length="236" mass="26575">MIPRQRLKIEPTPKMSAAKKTAECELRKGLLEDRLQRKFTDYIVSCNGREFPVHKAVLCAQSPVFRAAITGSFVESSGKYVIDDFPAQNVEVMLNHLYSGEYHHDPAAASMKDVFPLGLLSFHGKMLAIADKYQLMSLVRHARVAYLVCLGSTKSGVGIIDSLEEIYTPGLAGDEAPLDIRHWLLNESAVMERVVLPANRAHLFKLVEKNHDFAKDFIPALMKHYESKIKLLEPRK</sequence>
<dbReference type="OrthoDB" id="6359816at2759"/>
<evidence type="ECO:0000313" key="2">
    <source>
        <dbReference type="EMBL" id="OAA33268.1"/>
    </source>
</evidence>
<dbReference type="PANTHER" id="PTHR47843">
    <property type="entry name" value="BTB DOMAIN-CONTAINING PROTEIN-RELATED"/>
    <property type="match status" value="1"/>
</dbReference>
<dbReference type="InterPro" id="IPR000210">
    <property type="entry name" value="BTB/POZ_dom"/>
</dbReference>